<gene>
    <name evidence="3" type="ORF">BJF91_13265</name>
    <name evidence="2" type="ORF">GGQ71_002851</name>
</gene>
<reference evidence="3 4" key="1">
    <citation type="submission" date="2016-09" db="EMBL/GenBank/DDBJ databases">
        <title>Rhizobium oryziradicis sp. nov., isolated from the root of rice.</title>
        <authorList>
            <person name="Zhao J."/>
            <person name="Zhang X."/>
        </authorList>
    </citation>
    <scope>NUCLEOTIDE SEQUENCE [LARGE SCALE GENOMIC DNA]</scope>
    <source>
        <strain evidence="3 4">14971</strain>
    </source>
</reference>
<sequence>MILYQPILEHLLRPTRGLCAVALAISLAACAGQPVRFNGDTKILGADQALLLPPPGQFSVVGVTEKRFSNAVQQEIALSTNSTVPGQNNVQVRFYGTENPNRYGEGALSSASLTDARINSEMRGTLPGVVMVRSQYVVQNDFGPFGYAVGRAASNDLCLYAWQQLRTRQGQRGPLVDAGTIQIRLRLCDRQASEQQLLSLMYGFTLAATTDSPGWNPYGAPAALNKNLGASGAPIYPPSTPVLPAAAAPTAIAPVHNVATRPPARPVASANAAATSPLTSQGTVVPSPVQSGRRQTGAVPAPGVMPSAARTSPQDVSGRSQMGGTASGAGGGAVVPLPTCLGTRATQSGQCP</sequence>
<feature type="compositionally biased region" description="Low complexity" evidence="1">
    <location>
        <begin position="266"/>
        <end position="277"/>
    </location>
</feature>
<accession>A0A1Q9A6U2</accession>
<keyword evidence="4" id="KW-1185">Reference proteome</keyword>
<dbReference type="EMBL" id="MKIN01000021">
    <property type="protein sequence ID" value="OLP50281.1"/>
    <property type="molecule type" value="Genomic_DNA"/>
</dbReference>
<proteinExistence type="predicted"/>
<dbReference type="Proteomes" id="UP000544107">
    <property type="component" value="Unassembled WGS sequence"/>
</dbReference>
<evidence type="ECO:0000313" key="5">
    <source>
        <dbReference type="Proteomes" id="UP000544107"/>
    </source>
</evidence>
<dbReference type="OrthoDB" id="7948789at2"/>
<comment type="caution">
    <text evidence="3">The sequence shown here is derived from an EMBL/GenBank/DDBJ whole genome shotgun (WGS) entry which is preliminary data.</text>
</comment>
<name>A0A1Q9A6U2_9HYPH</name>
<reference evidence="2 5" key="2">
    <citation type="submission" date="2020-08" db="EMBL/GenBank/DDBJ databases">
        <title>Genomic Encyclopedia of Type Strains, Phase IV (KMG-IV): sequencing the most valuable type-strain genomes for metagenomic binning, comparative biology and taxonomic classification.</title>
        <authorList>
            <person name="Goeker M."/>
        </authorList>
    </citation>
    <scope>NUCLEOTIDE SEQUENCE [LARGE SCALE GENOMIC DNA]</scope>
    <source>
        <strain evidence="2 5">DSM 100021</strain>
    </source>
</reference>
<dbReference type="InterPro" id="IPR031482">
    <property type="entry name" value="CBP_BcsN"/>
</dbReference>
<feature type="compositionally biased region" description="Polar residues" evidence="1">
    <location>
        <begin position="278"/>
        <end position="294"/>
    </location>
</feature>
<dbReference type="Pfam" id="PF17038">
    <property type="entry name" value="CBP_BcsN"/>
    <property type="match status" value="1"/>
</dbReference>
<dbReference type="RefSeq" id="WP_075614173.1">
    <property type="nucleotide sequence ID" value="NZ_JACIED010000003.1"/>
</dbReference>
<organism evidence="3 4">
    <name type="scientific">Allorhizobium taibaishanense</name>
    <dbReference type="NCBI Taxonomy" id="887144"/>
    <lineage>
        <taxon>Bacteria</taxon>
        <taxon>Pseudomonadati</taxon>
        <taxon>Pseudomonadota</taxon>
        <taxon>Alphaproteobacteria</taxon>
        <taxon>Hyphomicrobiales</taxon>
        <taxon>Rhizobiaceae</taxon>
        <taxon>Rhizobium/Agrobacterium group</taxon>
        <taxon>Allorhizobium</taxon>
    </lineage>
</organism>
<feature type="compositionally biased region" description="Polar residues" evidence="1">
    <location>
        <begin position="309"/>
        <end position="322"/>
    </location>
</feature>
<evidence type="ECO:0000256" key="1">
    <source>
        <dbReference type="SAM" id="MobiDB-lite"/>
    </source>
</evidence>
<dbReference type="Proteomes" id="UP000185598">
    <property type="component" value="Unassembled WGS sequence"/>
</dbReference>
<evidence type="ECO:0008006" key="6">
    <source>
        <dbReference type="Google" id="ProtNLM"/>
    </source>
</evidence>
<protein>
    <recommendedName>
        <fullName evidence="6">Cellulose biosynthesis protein BcsN</fullName>
    </recommendedName>
</protein>
<dbReference type="STRING" id="887144.BJF91_13265"/>
<dbReference type="EMBL" id="JACIED010000003">
    <property type="protein sequence ID" value="MBB4008571.1"/>
    <property type="molecule type" value="Genomic_DNA"/>
</dbReference>
<evidence type="ECO:0000313" key="3">
    <source>
        <dbReference type="EMBL" id="OLP50281.1"/>
    </source>
</evidence>
<dbReference type="AlphaFoldDB" id="A0A1Q9A6U2"/>
<feature type="region of interest" description="Disordered" evidence="1">
    <location>
        <begin position="264"/>
        <end position="334"/>
    </location>
</feature>
<evidence type="ECO:0000313" key="2">
    <source>
        <dbReference type="EMBL" id="MBB4008571.1"/>
    </source>
</evidence>
<evidence type="ECO:0000313" key="4">
    <source>
        <dbReference type="Proteomes" id="UP000185598"/>
    </source>
</evidence>